<name>A0ABP7XE53_9FLAO</name>
<organism evidence="1 2">
    <name type="scientific">Aquimarina addita</name>
    <dbReference type="NCBI Taxonomy" id="870485"/>
    <lineage>
        <taxon>Bacteria</taxon>
        <taxon>Pseudomonadati</taxon>
        <taxon>Bacteroidota</taxon>
        <taxon>Flavobacteriia</taxon>
        <taxon>Flavobacteriales</taxon>
        <taxon>Flavobacteriaceae</taxon>
        <taxon>Aquimarina</taxon>
    </lineage>
</organism>
<keyword evidence="2" id="KW-1185">Reference proteome</keyword>
<gene>
    <name evidence="1" type="ORF">GCM10022393_12270</name>
</gene>
<dbReference type="RefSeq" id="WP_344925640.1">
    <property type="nucleotide sequence ID" value="NZ_BAABCW010000003.1"/>
</dbReference>
<dbReference type="PROSITE" id="PS51257">
    <property type="entry name" value="PROKAR_LIPOPROTEIN"/>
    <property type="match status" value="1"/>
</dbReference>
<dbReference type="EMBL" id="BAABCW010000003">
    <property type="protein sequence ID" value="GAA4113335.1"/>
    <property type="molecule type" value="Genomic_DNA"/>
</dbReference>
<evidence type="ECO:0000313" key="1">
    <source>
        <dbReference type="EMBL" id="GAA4113335.1"/>
    </source>
</evidence>
<reference evidence="2" key="1">
    <citation type="journal article" date="2019" name="Int. J. Syst. Evol. Microbiol.">
        <title>The Global Catalogue of Microorganisms (GCM) 10K type strain sequencing project: providing services to taxonomists for standard genome sequencing and annotation.</title>
        <authorList>
            <consortium name="The Broad Institute Genomics Platform"/>
            <consortium name="The Broad Institute Genome Sequencing Center for Infectious Disease"/>
            <person name="Wu L."/>
            <person name="Ma J."/>
        </authorList>
    </citation>
    <scope>NUCLEOTIDE SEQUENCE [LARGE SCALE GENOMIC DNA]</scope>
    <source>
        <strain evidence="2">JCM 17106</strain>
    </source>
</reference>
<dbReference type="Proteomes" id="UP001500459">
    <property type="component" value="Unassembled WGS sequence"/>
</dbReference>
<protein>
    <submittedName>
        <fullName evidence="1">Uncharacterized protein</fullName>
    </submittedName>
</protein>
<proteinExistence type="predicted"/>
<sequence>MQKFLLILILILAFSCSQKQGDNRIPEFEKVLGERETKSLNLLVSDFEKNLSKIYLDLTAEKAYRQYLTDMISSSTTDWNKFQFQSDKTNTEFKESGLWNDIYTKDSVYGLQVNRVGKYMRALHKIKDSDSLIKKYWTKRETAGIMQNELVVNGILRSNPDFKDYFHKRIVVIEFSF</sequence>
<comment type="caution">
    <text evidence="1">The sequence shown here is derived from an EMBL/GenBank/DDBJ whole genome shotgun (WGS) entry which is preliminary data.</text>
</comment>
<accession>A0ABP7XE53</accession>
<evidence type="ECO:0000313" key="2">
    <source>
        <dbReference type="Proteomes" id="UP001500459"/>
    </source>
</evidence>